<protein>
    <submittedName>
        <fullName evidence="2">Uncharacterized protein</fullName>
    </submittedName>
</protein>
<evidence type="ECO:0000256" key="1">
    <source>
        <dbReference type="SAM" id="MobiDB-lite"/>
    </source>
</evidence>
<reference evidence="2 3" key="1">
    <citation type="submission" date="2024-01" db="EMBL/GenBank/DDBJ databases">
        <title>A draft genome for a cacao thread blight-causing isolate of Paramarasmius palmivorus.</title>
        <authorList>
            <person name="Baruah I.K."/>
            <person name="Bukari Y."/>
            <person name="Amoako-Attah I."/>
            <person name="Meinhardt L.W."/>
            <person name="Bailey B.A."/>
            <person name="Cohen S.P."/>
        </authorList>
    </citation>
    <scope>NUCLEOTIDE SEQUENCE [LARGE SCALE GENOMIC DNA]</scope>
    <source>
        <strain evidence="2 3">GH-12</strain>
    </source>
</reference>
<feature type="compositionally biased region" description="Basic and acidic residues" evidence="1">
    <location>
        <begin position="211"/>
        <end position="222"/>
    </location>
</feature>
<feature type="compositionally biased region" description="Basic residues" evidence="1">
    <location>
        <begin position="239"/>
        <end position="249"/>
    </location>
</feature>
<feature type="region of interest" description="Disordered" evidence="1">
    <location>
        <begin position="175"/>
        <end position="395"/>
    </location>
</feature>
<dbReference type="AlphaFoldDB" id="A0AAW0BUC5"/>
<comment type="caution">
    <text evidence="2">The sequence shown here is derived from an EMBL/GenBank/DDBJ whole genome shotgun (WGS) entry which is preliminary data.</text>
</comment>
<feature type="compositionally biased region" description="Acidic residues" evidence="1">
    <location>
        <begin position="179"/>
        <end position="197"/>
    </location>
</feature>
<accession>A0AAW0BUC5</accession>
<gene>
    <name evidence="2" type="ORF">VNI00_014285</name>
</gene>
<feature type="compositionally biased region" description="Basic and acidic residues" evidence="1">
    <location>
        <begin position="294"/>
        <end position="303"/>
    </location>
</feature>
<organism evidence="2 3">
    <name type="scientific">Paramarasmius palmivorus</name>
    <dbReference type="NCBI Taxonomy" id="297713"/>
    <lineage>
        <taxon>Eukaryota</taxon>
        <taxon>Fungi</taxon>
        <taxon>Dikarya</taxon>
        <taxon>Basidiomycota</taxon>
        <taxon>Agaricomycotina</taxon>
        <taxon>Agaricomycetes</taxon>
        <taxon>Agaricomycetidae</taxon>
        <taxon>Agaricales</taxon>
        <taxon>Marasmiineae</taxon>
        <taxon>Marasmiaceae</taxon>
        <taxon>Paramarasmius</taxon>
    </lineage>
</organism>
<dbReference type="EMBL" id="JAYKXP010000079">
    <property type="protein sequence ID" value="KAK7030268.1"/>
    <property type="molecule type" value="Genomic_DNA"/>
</dbReference>
<sequence>MPPKKSKSSSISPQATADSPNNIPAQPIPAITQRQTRSKKPSSNPNAPLNPSNTTSLLPNPPVVLSDAGRAISTVRVEHAAGADNVPHVPQPSHAPDVAVPSEPATKHAVQPRTRKAPNTAQDVSKSRSRRSTQQVQADKAAEKAHHLALAHQMEAQRREIEALKAALRIDARKREAEAETEVEVLEELEELEEPEAGDQANGFEEEQVEADIHEQLARVEAMELSDDSVEAPVNGKTKGTKKGSKKNNGKPNVARSRAAKLADGLTDNFRKALTGTKKSASKTQTPPVIGGLHDSDIEDRGIPGKTKVVQNNTLVVDLNSDGESPSPAAPAPPNPSADVSKPIPNPRISKSATPIPAESRSHTPATSRSQTPDSSASGNKPRRQRAPGAKKDTTLPSFVDKKVYDSSILPTFRHKILVSHTPMSFKRDQNLVPIVKEALDLVYPENQHRVSLHGDPLFDRLYGRMGNMQNRIGQQAVTVIKQFFDRDPQYQDSATRLEFARWAIRADGGPMIYGRPSPNGILKGQPGYVKPGDIFNTPFIISMMRFIMTGLVKGTRGVHFGRPVGALGMAATALKRAFKAYIINNGDTPLKVTSQFSEGIWGTDLIKIMSLVNQITPHQWDKLMDQFMVEELIEGHDGVDPDAQEDEYVVPSDVE</sequence>
<feature type="compositionally biased region" description="Low complexity" evidence="1">
    <location>
        <begin position="20"/>
        <end position="31"/>
    </location>
</feature>
<feature type="region of interest" description="Disordered" evidence="1">
    <location>
        <begin position="1"/>
        <end position="147"/>
    </location>
</feature>
<proteinExistence type="predicted"/>
<feature type="compositionally biased region" description="Low complexity" evidence="1">
    <location>
        <begin position="41"/>
        <end position="53"/>
    </location>
</feature>
<evidence type="ECO:0000313" key="3">
    <source>
        <dbReference type="Proteomes" id="UP001383192"/>
    </source>
</evidence>
<feature type="compositionally biased region" description="Polar residues" evidence="1">
    <location>
        <begin position="277"/>
        <end position="287"/>
    </location>
</feature>
<name>A0AAW0BUC5_9AGAR</name>
<dbReference type="Proteomes" id="UP001383192">
    <property type="component" value="Unassembled WGS sequence"/>
</dbReference>
<evidence type="ECO:0000313" key="2">
    <source>
        <dbReference type="EMBL" id="KAK7030268.1"/>
    </source>
</evidence>
<feature type="compositionally biased region" description="Polar residues" evidence="1">
    <location>
        <begin position="363"/>
        <end position="379"/>
    </location>
</feature>
<keyword evidence="3" id="KW-1185">Reference proteome</keyword>